<evidence type="ECO:0000256" key="1">
    <source>
        <dbReference type="SAM" id="MobiDB-lite"/>
    </source>
</evidence>
<feature type="transmembrane region" description="Helical" evidence="2">
    <location>
        <begin position="773"/>
        <end position="793"/>
    </location>
</feature>
<feature type="transmembrane region" description="Helical" evidence="2">
    <location>
        <begin position="12"/>
        <end position="30"/>
    </location>
</feature>
<evidence type="ECO:0000313" key="3">
    <source>
        <dbReference type="EMBL" id="MDC4183581.1"/>
    </source>
</evidence>
<evidence type="ECO:0000256" key="2">
    <source>
        <dbReference type="SAM" id="Phobius"/>
    </source>
</evidence>
<dbReference type="NCBIfam" id="NF045752">
    <property type="entry name" value="MPN396"/>
    <property type="match status" value="1"/>
</dbReference>
<dbReference type="Proteomes" id="UP001216384">
    <property type="component" value="Unassembled WGS sequence"/>
</dbReference>
<gene>
    <name evidence="3" type="ORF">LNO71_02905</name>
</gene>
<feature type="transmembrane region" description="Helical" evidence="2">
    <location>
        <begin position="592"/>
        <end position="614"/>
    </location>
</feature>
<dbReference type="SUPFAM" id="SSF82866">
    <property type="entry name" value="Multidrug efflux transporter AcrB transmembrane domain"/>
    <property type="match status" value="1"/>
</dbReference>
<feature type="transmembrane region" description="Helical" evidence="2">
    <location>
        <begin position="710"/>
        <end position="730"/>
    </location>
</feature>
<feature type="transmembrane region" description="Helical" evidence="2">
    <location>
        <begin position="620"/>
        <end position="644"/>
    </location>
</feature>
<feature type="transmembrane region" description="Helical" evidence="2">
    <location>
        <begin position="853"/>
        <end position="875"/>
    </location>
</feature>
<feature type="compositionally biased region" description="Polar residues" evidence="1">
    <location>
        <begin position="375"/>
        <end position="388"/>
    </location>
</feature>
<comment type="caution">
    <text evidence="3">The sequence shown here is derived from an EMBL/GenBank/DDBJ whole genome shotgun (WGS) entry which is preliminary data.</text>
</comment>
<feature type="region of interest" description="Disordered" evidence="1">
    <location>
        <begin position="364"/>
        <end position="388"/>
    </location>
</feature>
<feature type="transmembrane region" description="Helical" evidence="2">
    <location>
        <begin position="497"/>
        <end position="516"/>
    </location>
</feature>
<feature type="transmembrane region" description="Helical" evidence="2">
    <location>
        <begin position="521"/>
        <end position="541"/>
    </location>
</feature>
<feature type="transmembrane region" description="Helical" evidence="2">
    <location>
        <begin position="805"/>
        <end position="832"/>
    </location>
</feature>
<sequence length="975" mass="110911">MKLSFDYLLKSFIIFILLALSVIGITFGSIEASKITPKGRFYNGDIKTTIFFSPYEKKVSESQNNIVSANETFDFSKDRNQDNTKLISDQSWIDLANDYSQRLHALGFSEINVNFSNNIKLPEGTNINSSWLNSNQTLPALVVSVNKIFDKKPSERDRIFNERLKRNIQTTLDNQYNLTLETTDGYVLLDNDDLIRDSLKVIRPSAASANSGITFEVKLKNNTKFTSNSDDNKQVLEYFNNLIPKNSDYFESNGQGSVETLRHRLFVSNDTKDVLGNRNLVLWNDKVGALNYVRSIFDVVQNSNKWFSLNDSEQALWNFLHSTGGYEPSASTKNLVAPFRNANDIKLNDLYYIYAEPKAYQAATENAEKKPEEITTPQGSRNPRSSTATDFSGLFSQFILYELRTTNVDGSQSKLLTDLFPTNITLNNNGDAVLRLNQRLNIGSSYSDIDFNQANSLETLIKQTSPNTDFIVVTNDSTINEPLINKTFENFSQYQSGFLGVGIILLIIGLMMIILFKVQGFFGIFGLALSSILTFFIYSKFNGFVDLFSITGLIGVIIFNFLLQAFINLNFKRNVSNKFSLLESWKSTHNKTFLKAVDLHLILLVIGLFMTFISNYESQSIGILLIVSSLIGFFFNYGLTVLLVKIFNSINNFNPKIYLYKKTYQNLNSISGNLSKDAMKLNDLVVSIDEQIDKTFSKDYKYQIMNVKSLFALILFINVIILGIVALYNFNNRTFFINSDNLYGSLNTILISLGATSLIGLVYFLLRYQWIVLIGYLFNSLVNFSVILGMLFLSKSLISNDFGYLFLLISLFSYIYSLSNFVFVTTNLYTYFNLKEIYKPKSVKKIINNTTVATMDLYIYSTIVATAAYFIFYVFNYGGEGSGITEKYNNNLLNLGLFSLINILLININAVFLLNPLIGLLMIKKSNTNSIYWSKISLKTKKEDKNLDQIDEQLVEDINFFKRSNKVVYHENKEN</sequence>
<evidence type="ECO:0008006" key="5">
    <source>
        <dbReference type="Google" id="ProtNLM"/>
    </source>
</evidence>
<dbReference type="AlphaFoldDB" id="A0AAW6HRU0"/>
<feature type="transmembrane region" description="Helical" evidence="2">
    <location>
        <begin position="547"/>
        <end position="571"/>
    </location>
</feature>
<protein>
    <recommendedName>
        <fullName evidence="5">Bifunctional preprotein translocase subunit SecD/SecF</fullName>
    </recommendedName>
</protein>
<keyword evidence="2" id="KW-0472">Membrane</keyword>
<dbReference type="EMBL" id="JAJHZP010000015">
    <property type="protein sequence ID" value="MDC4183581.1"/>
    <property type="molecule type" value="Genomic_DNA"/>
</dbReference>
<evidence type="ECO:0000313" key="4">
    <source>
        <dbReference type="Proteomes" id="UP001216384"/>
    </source>
</evidence>
<reference evidence="3" key="1">
    <citation type="submission" date="2021-11" db="EMBL/GenBank/DDBJ databases">
        <title>Description of Mycoplasma bradburyaesp. nov.from sea birds: a tribute to a great mycoplasmologist.</title>
        <authorList>
            <person name="Ramirez A.S."/>
            <person name="Poveda C."/>
            <person name="Suarez-Perez A."/>
            <person name="Rosales R.S."/>
            <person name="Dijkman R."/>
            <person name="Feberwee A."/>
            <person name="Spergser J."/>
            <person name="Szostak M.P."/>
            <person name="Ressel L."/>
            <person name="Calabuig P."/>
            <person name="Catania S."/>
            <person name="Gobbo F."/>
            <person name="Timofte D."/>
            <person name="Poveda J.B."/>
        </authorList>
    </citation>
    <scope>NUCLEOTIDE SEQUENCE</scope>
    <source>
        <strain evidence="3">T264</strain>
    </source>
</reference>
<keyword evidence="2" id="KW-0812">Transmembrane</keyword>
<keyword evidence="2" id="KW-1133">Transmembrane helix</keyword>
<accession>A0AAW6HRU0</accession>
<feature type="transmembrane region" description="Helical" evidence="2">
    <location>
        <begin position="895"/>
        <end position="923"/>
    </location>
</feature>
<feature type="transmembrane region" description="Helical" evidence="2">
    <location>
        <begin position="742"/>
        <end position="766"/>
    </location>
</feature>
<proteinExistence type="predicted"/>
<organism evidence="3 4">
    <name type="scientific">Mycoplasma bradburyae</name>
    <dbReference type="NCBI Taxonomy" id="2963128"/>
    <lineage>
        <taxon>Bacteria</taxon>
        <taxon>Bacillati</taxon>
        <taxon>Mycoplasmatota</taxon>
        <taxon>Mollicutes</taxon>
        <taxon>Mycoplasmataceae</taxon>
        <taxon>Mycoplasma</taxon>
    </lineage>
</organism>
<dbReference type="RefSeq" id="WP_255045944.1">
    <property type="nucleotide sequence ID" value="NZ_CP101415.1"/>
</dbReference>
<name>A0AAW6HRU0_9MOLU</name>